<gene>
    <name evidence="1" type="ORF">HID58_042483</name>
</gene>
<protein>
    <submittedName>
        <fullName evidence="1">Uncharacterized protein</fullName>
    </submittedName>
</protein>
<proteinExistence type="predicted"/>
<dbReference type="Proteomes" id="UP000824890">
    <property type="component" value="Unassembled WGS sequence"/>
</dbReference>
<dbReference type="EMBL" id="JAGKQM010000011">
    <property type="protein sequence ID" value="KAH0902980.1"/>
    <property type="molecule type" value="Genomic_DNA"/>
</dbReference>
<evidence type="ECO:0000313" key="2">
    <source>
        <dbReference type="Proteomes" id="UP000824890"/>
    </source>
</evidence>
<reference evidence="1 2" key="1">
    <citation type="submission" date="2021-05" db="EMBL/GenBank/DDBJ databases">
        <title>Genome Assembly of Synthetic Allotetraploid Brassica napus Reveals Homoeologous Exchanges between Subgenomes.</title>
        <authorList>
            <person name="Davis J.T."/>
        </authorList>
    </citation>
    <scope>NUCLEOTIDE SEQUENCE [LARGE SCALE GENOMIC DNA]</scope>
    <source>
        <strain evidence="2">cv. Da-Ae</strain>
        <tissue evidence="1">Seedling</tissue>
    </source>
</reference>
<accession>A0ABQ8BFH1</accession>
<keyword evidence="2" id="KW-1185">Reference proteome</keyword>
<evidence type="ECO:0000313" key="1">
    <source>
        <dbReference type="EMBL" id="KAH0902980.1"/>
    </source>
</evidence>
<sequence length="53" mass="6068">MGQKDKYRDEDTRMRLALLLIVEGILYPTSGSTQLRPEVVEMVGDMGSFMEYP</sequence>
<name>A0ABQ8BFH1_BRANA</name>
<organism evidence="1 2">
    <name type="scientific">Brassica napus</name>
    <name type="common">Rape</name>
    <dbReference type="NCBI Taxonomy" id="3708"/>
    <lineage>
        <taxon>Eukaryota</taxon>
        <taxon>Viridiplantae</taxon>
        <taxon>Streptophyta</taxon>
        <taxon>Embryophyta</taxon>
        <taxon>Tracheophyta</taxon>
        <taxon>Spermatophyta</taxon>
        <taxon>Magnoliopsida</taxon>
        <taxon>eudicotyledons</taxon>
        <taxon>Gunneridae</taxon>
        <taxon>Pentapetalae</taxon>
        <taxon>rosids</taxon>
        <taxon>malvids</taxon>
        <taxon>Brassicales</taxon>
        <taxon>Brassicaceae</taxon>
        <taxon>Brassiceae</taxon>
        <taxon>Brassica</taxon>
    </lineage>
</organism>
<comment type="caution">
    <text evidence="1">The sequence shown here is derived from an EMBL/GenBank/DDBJ whole genome shotgun (WGS) entry which is preliminary data.</text>
</comment>